<reference evidence="13 14" key="1">
    <citation type="submission" date="2023-12" db="EMBL/GenBank/DDBJ databases">
        <title>A. evansii MAY27, complete genome.</title>
        <authorList>
            <person name="Wang Y."/>
        </authorList>
    </citation>
    <scope>NUCLEOTIDE SEQUENCE [LARGE SCALE GENOMIC DNA]</scope>
    <source>
        <strain evidence="13 14">MAY27</strain>
    </source>
</reference>
<evidence type="ECO:0000256" key="8">
    <source>
        <dbReference type="ARBA" id="ARBA00023114"/>
    </source>
</evidence>
<keyword evidence="5" id="KW-0812">Transmembrane</keyword>
<evidence type="ECO:0000256" key="7">
    <source>
        <dbReference type="ARBA" id="ARBA00023065"/>
    </source>
</evidence>
<keyword evidence="3" id="KW-0813">Transport</keyword>
<dbReference type="Proteomes" id="UP001626593">
    <property type="component" value="Chromosome"/>
</dbReference>
<dbReference type="PANTHER" id="PTHR34501:SF9">
    <property type="entry name" value="MAJOR OUTER MEMBRANE PROTEIN P.IA"/>
    <property type="match status" value="1"/>
</dbReference>
<evidence type="ECO:0000256" key="6">
    <source>
        <dbReference type="ARBA" id="ARBA00022729"/>
    </source>
</evidence>
<dbReference type="Pfam" id="PF13609">
    <property type="entry name" value="Porin_4"/>
    <property type="match status" value="1"/>
</dbReference>
<keyword evidence="14" id="KW-1185">Reference proteome</keyword>
<comment type="subunit">
    <text evidence="2">Homotrimer.</text>
</comment>
<dbReference type="PRINTS" id="PR00182">
    <property type="entry name" value="ECOLNEIPORIN"/>
</dbReference>
<dbReference type="InterPro" id="IPR002299">
    <property type="entry name" value="Porin_Neis"/>
</dbReference>
<dbReference type="EMBL" id="CP141259">
    <property type="protein sequence ID" value="WRL45568.1"/>
    <property type="molecule type" value="Genomic_DNA"/>
</dbReference>
<comment type="subcellular location">
    <subcellularLocation>
        <location evidence="1">Cell outer membrane</location>
        <topology evidence="1">Multi-pass membrane protein</topology>
    </subcellularLocation>
</comment>
<evidence type="ECO:0000256" key="1">
    <source>
        <dbReference type="ARBA" id="ARBA00004571"/>
    </source>
</evidence>
<dbReference type="Gene3D" id="2.40.160.10">
    <property type="entry name" value="Porin"/>
    <property type="match status" value="1"/>
</dbReference>
<evidence type="ECO:0000256" key="11">
    <source>
        <dbReference type="SAM" id="SignalP"/>
    </source>
</evidence>
<evidence type="ECO:0000256" key="10">
    <source>
        <dbReference type="ARBA" id="ARBA00023237"/>
    </source>
</evidence>
<proteinExistence type="predicted"/>
<keyword evidence="10" id="KW-0998">Cell outer membrane</keyword>
<feature type="signal peptide" evidence="11">
    <location>
        <begin position="1"/>
        <end position="20"/>
    </location>
</feature>
<name>A0ABZ1AN63_AROEV</name>
<feature type="chain" id="PRO_5045112724" evidence="11">
    <location>
        <begin position="21"/>
        <end position="383"/>
    </location>
</feature>
<keyword evidence="7" id="KW-0406">Ion transport</keyword>
<accession>A0ABZ1AN63</accession>
<organism evidence="13 14">
    <name type="scientific">Aromatoleum evansii</name>
    <name type="common">Azoarcus evansii</name>
    <dbReference type="NCBI Taxonomy" id="59406"/>
    <lineage>
        <taxon>Bacteria</taxon>
        <taxon>Pseudomonadati</taxon>
        <taxon>Pseudomonadota</taxon>
        <taxon>Betaproteobacteria</taxon>
        <taxon>Rhodocyclales</taxon>
        <taxon>Rhodocyclaceae</taxon>
        <taxon>Aromatoleum</taxon>
    </lineage>
</organism>
<feature type="domain" description="Porin" evidence="12">
    <location>
        <begin position="7"/>
        <end position="346"/>
    </location>
</feature>
<dbReference type="PANTHER" id="PTHR34501">
    <property type="entry name" value="PROTEIN YDDL-RELATED"/>
    <property type="match status" value="1"/>
</dbReference>
<keyword evidence="8" id="KW-0626">Porin</keyword>
<evidence type="ECO:0000256" key="4">
    <source>
        <dbReference type="ARBA" id="ARBA00022452"/>
    </source>
</evidence>
<evidence type="ECO:0000256" key="2">
    <source>
        <dbReference type="ARBA" id="ARBA00011233"/>
    </source>
</evidence>
<dbReference type="InterPro" id="IPR050298">
    <property type="entry name" value="Gram-neg_bact_OMP"/>
</dbReference>
<dbReference type="SUPFAM" id="SSF56935">
    <property type="entry name" value="Porins"/>
    <property type="match status" value="1"/>
</dbReference>
<sequence length="383" mass="39936">MQKKLIALAIAGLASAPVFAQTNVTVYGVVDATVESVKASGGDVLTEIDRRTRVTSNSSLIGFRGTEDLGNGLKALFQVESGFAADGTGTSSLATRDTFVGLTGGFGTLQLGKLTTIMRAAGAKVDFNPAATGIGFQGAAYGTIGGIKTGIDERINNAVAYTTPDFSGFKAQLAYSAGESRVSPDVNGGEGINSQSYQLAGAYENGPLYVSAGYAVAQDPQVVASVLGGSAFGISDKLKDARIAAKYTFPSNTSISALYDRATYEASSALGDTDVKRNGWMVGAEQKFGGNQAVYLQYARSQELDGDACDFDACDNTEFSQWTLGYTYSLSKRTMVKAYYTRLNNDSASAADFYLSGVNGSSGLLKADGQDASGFGVGLRHTF</sequence>
<dbReference type="PRINTS" id="PR00184">
    <property type="entry name" value="NEISSPPORIN"/>
</dbReference>
<dbReference type="InterPro" id="IPR033900">
    <property type="entry name" value="Gram_neg_porin_domain"/>
</dbReference>
<dbReference type="InterPro" id="IPR001702">
    <property type="entry name" value="Porin_Gram-ve"/>
</dbReference>
<keyword evidence="4" id="KW-1134">Transmembrane beta strand</keyword>
<keyword evidence="9" id="KW-0472">Membrane</keyword>
<evidence type="ECO:0000313" key="14">
    <source>
        <dbReference type="Proteomes" id="UP001626593"/>
    </source>
</evidence>
<dbReference type="CDD" id="cd00342">
    <property type="entry name" value="gram_neg_porins"/>
    <property type="match status" value="1"/>
</dbReference>
<dbReference type="InterPro" id="IPR023614">
    <property type="entry name" value="Porin_dom_sf"/>
</dbReference>
<protein>
    <submittedName>
        <fullName evidence="13">Porin</fullName>
    </submittedName>
</protein>
<evidence type="ECO:0000313" key="13">
    <source>
        <dbReference type="EMBL" id="WRL45568.1"/>
    </source>
</evidence>
<evidence type="ECO:0000256" key="9">
    <source>
        <dbReference type="ARBA" id="ARBA00023136"/>
    </source>
</evidence>
<gene>
    <name evidence="13" type="ORF">U5817_20545</name>
</gene>
<keyword evidence="6 11" id="KW-0732">Signal</keyword>
<evidence type="ECO:0000256" key="5">
    <source>
        <dbReference type="ARBA" id="ARBA00022692"/>
    </source>
</evidence>
<evidence type="ECO:0000256" key="3">
    <source>
        <dbReference type="ARBA" id="ARBA00022448"/>
    </source>
</evidence>
<dbReference type="RefSeq" id="WP_407278640.1">
    <property type="nucleotide sequence ID" value="NZ_CP141259.1"/>
</dbReference>
<evidence type="ECO:0000259" key="12">
    <source>
        <dbReference type="Pfam" id="PF13609"/>
    </source>
</evidence>